<dbReference type="PANTHER" id="PTHR35910:SF1">
    <property type="entry name" value="2EXR DOMAIN-CONTAINING PROTEIN"/>
    <property type="match status" value="1"/>
</dbReference>
<evidence type="ECO:0000313" key="2">
    <source>
        <dbReference type="EMBL" id="KAK7403110.1"/>
    </source>
</evidence>
<comment type="caution">
    <text evidence="2">The sequence shown here is derived from an EMBL/GenBank/DDBJ whole genome shotgun (WGS) entry which is preliminary data.</text>
</comment>
<evidence type="ECO:0000313" key="3">
    <source>
        <dbReference type="Proteomes" id="UP001498476"/>
    </source>
</evidence>
<organism evidence="2 3">
    <name type="scientific">Neonectria punicea</name>
    <dbReference type="NCBI Taxonomy" id="979145"/>
    <lineage>
        <taxon>Eukaryota</taxon>
        <taxon>Fungi</taxon>
        <taxon>Dikarya</taxon>
        <taxon>Ascomycota</taxon>
        <taxon>Pezizomycotina</taxon>
        <taxon>Sordariomycetes</taxon>
        <taxon>Hypocreomycetidae</taxon>
        <taxon>Hypocreales</taxon>
        <taxon>Nectriaceae</taxon>
        <taxon>Neonectria</taxon>
    </lineage>
</organism>
<sequence length="227" mass="26375">MSSATFHLFSNLPWELRRQIWEAATRPTGRHYTGIHNFSIFNNEYVANKSMTPHIVLPYKHVEPGKTFVATVIGLGDHSTTNRSAYLWDAGLWTACWESREVIMSRLSMSQWNEKRRHLADLYEESLVRSFDPELDLWERVEELPAMSTAPPLRVGGEDEQWQLMVRPYQDAFNLDFTDLVSTWVQSNYSLDNLIWRKIFYDLPFSSPSRGCGPVRNLVVDFDPSVL</sequence>
<evidence type="ECO:0000259" key="1">
    <source>
        <dbReference type="Pfam" id="PF20150"/>
    </source>
</evidence>
<dbReference type="InterPro" id="IPR045518">
    <property type="entry name" value="2EXR"/>
</dbReference>
<proteinExistence type="predicted"/>
<reference evidence="2 3" key="1">
    <citation type="journal article" date="2025" name="Microbiol. Resour. Announc.">
        <title>Draft genome sequences for Neonectria magnoliae and Neonectria punicea, canker pathogens of Liriodendron tulipifera and Acer saccharum in West Virginia.</title>
        <authorList>
            <person name="Petronek H.M."/>
            <person name="Kasson M.T."/>
            <person name="Metheny A.M."/>
            <person name="Stauder C.M."/>
            <person name="Lovett B."/>
            <person name="Lynch S.C."/>
            <person name="Garnas J.R."/>
            <person name="Kasson L.R."/>
            <person name="Stajich J.E."/>
        </authorList>
    </citation>
    <scope>NUCLEOTIDE SEQUENCE [LARGE SCALE GENOMIC DNA]</scope>
    <source>
        <strain evidence="2 3">NRRL 64653</strain>
    </source>
</reference>
<feature type="domain" description="2EXR" evidence="1">
    <location>
        <begin position="6"/>
        <end position="106"/>
    </location>
</feature>
<name>A0ABR1GMT1_9HYPO</name>
<protein>
    <recommendedName>
        <fullName evidence="1">2EXR domain-containing protein</fullName>
    </recommendedName>
</protein>
<gene>
    <name evidence="2" type="ORF">QQX98_011135</name>
</gene>
<dbReference type="Pfam" id="PF20150">
    <property type="entry name" value="2EXR"/>
    <property type="match status" value="1"/>
</dbReference>
<keyword evidence="3" id="KW-1185">Reference proteome</keyword>
<accession>A0ABR1GMT1</accession>
<dbReference type="EMBL" id="JAZAVJ010000263">
    <property type="protein sequence ID" value="KAK7403110.1"/>
    <property type="molecule type" value="Genomic_DNA"/>
</dbReference>
<dbReference type="Proteomes" id="UP001498476">
    <property type="component" value="Unassembled WGS sequence"/>
</dbReference>
<dbReference type="PANTHER" id="PTHR35910">
    <property type="entry name" value="2EXR DOMAIN-CONTAINING PROTEIN"/>
    <property type="match status" value="1"/>
</dbReference>